<name>K9ZCV0_ANACC</name>
<dbReference type="InterPro" id="IPR007922">
    <property type="entry name" value="DciA-like"/>
</dbReference>
<dbReference type="KEGG" id="acy:Anacy_1547"/>
<reference evidence="3" key="1">
    <citation type="journal article" date="2013" name="Proc. Natl. Acad. Sci. U.S.A.">
        <title>Improving the coverage of the cyanobacterial phylum using diversity-driven genome sequencing.</title>
        <authorList>
            <person name="Shih P.M."/>
            <person name="Wu D."/>
            <person name="Latifi A."/>
            <person name="Axen S.D."/>
            <person name="Fewer D.P."/>
            <person name="Talla E."/>
            <person name="Calteau A."/>
            <person name="Cai F."/>
            <person name="Tandeau de Marsac N."/>
            <person name="Rippka R."/>
            <person name="Herdman M."/>
            <person name="Sivonen K."/>
            <person name="Coursin T."/>
            <person name="Laurent T."/>
            <person name="Goodwin L."/>
            <person name="Nolan M."/>
            <person name="Davenport K.W."/>
            <person name="Han C.S."/>
            <person name="Rubin E.M."/>
            <person name="Eisen J.A."/>
            <person name="Woyke T."/>
            <person name="Gugger M."/>
            <person name="Kerfeld C.A."/>
        </authorList>
    </citation>
    <scope>NUCLEOTIDE SEQUENCE [LARGE SCALE GENOMIC DNA]</scope>
    <source>
        <strain evidence="3">ATCC 27899 / PCC 7122</strain>
    </source>
</reference>
<dbReference type="Pfam" id="PF05258">
    <property type="entry name" value="DciA"/>
    <property type="match status" value="1"/>
</dbReference>
<organism evidence="2 3">
    <name type="scientific">Anabaena cylindrica (strain ATCC 27899 / PCC 7122)</name>
    <dbReference type="NCBI Taxonomy" id="272123"/>
    <lineage>
        <taxon>Bacteria</taxon>
        <taxon>Bacillati</taxon>
        <taxon>Cyanobacteriota</taxon>
        <taxon>Cyanophyceae</taxon>
        <taxon>Nostocales</taxon>
        <taxon>Nostocaceae</taxon>
        <taxon>Anabaena</taxon>
    </lineage>
</organism>
<dbReference type="PANTHER" id="PTHR36456">
    <property type="entry name" value="UPF0232 PROTEIN SCO3875"/>
    <property type="match status" value="1"/>
</dbReference>
<feature type="region of interest" description="Disordered" evidence="1">
    <location>
        <begin position="101"/>
        <end position="125"/>
    </location>
</feature>
<keyword evidence="3" id="KW-1185">Reference proteome</keyword>
<dbReference type="PANTHER" id="PTHR36456:SF1">
    <property type="entry name" value="UPF0232 PROTEIN SCO3875"/>
    <property type="match status" value="1"/>
</dbReference>
<dbReference type="RefSeq" id="WP_015213702.1">
    <property type="nucleotide sequence ID" value="NC_019771.1"/>
</dbReference>
<evidence type="ECO:0008006" key="4">
    <source>
        <dbReference type="Google" id="ProtNLM"/>
    </source>
</evidence>
<dbReference type="EMBL" id="CP003659">
    <property type="protein sequence ID" value="AFZ57053.1"/>
    <property type="molecule type" value="Genomic_DNA"/>
</dbReference>
<dbReference type="HOGENOM" id="CLU_127714_0_0_3"/>
<dbReference type="Proteomes" id="UP000010474">
    <property type="component" value="Chromosome"/>
</dbReference>
<evidence type="ECO:0000313" key="2">
    <source>
        <dbReference type="EMBL" id="AFZ57053.1"/>
    </source>
</evidence>
<sequence length="181" mass="20147">MSFKSVNDILGILEQKAKWQEQPFQYVLKFWVEVVGAKVAAQTRPVSIQRDVLWVATSSAAWAQNLTFGRNAILVKLNKKLSAPLMDVRFSTAEWKLTPLKGNQPPTVSPPEHPSYLGVKSGSEPEVRKSVDDAQTAFALWAMAMQERSHNLPLCPQCQCPTPPGELQRWLVCSPCAAKQC</sequence>
<dbReference type="PATRIC" id="fig|272123.3.peg.1688"/>
<accession>K9ZCV0</accession>
<proteinExistence type="predicted"/>
<evidence type="ECO:0000256" key="1">
    <source>
        <dbReference type="SAM" id="MobiDB-lite"/>
    </source>
</evidence>
<evidence type="ECO:0000313" key="3">
    <source>
        <dbReference type="Proteomes" id="UP000010474"/>
    </source>
</evidence>
<protein>
    <recommendedName>
        <fullName evidence="4">RNA-binding protein</fullName>
    </recommendedName>
</protein>
<dbReference type="AlphaFoldDB" id="K9ZCV0"/>
<gene>
    <name evidence="2" type="ordered locus">Anacy_1547</name>
</gene>
<dbReference type="STRING" id="272123.Anacy_1547"/>
<dbReference type="eggNOG" id="COG5512">
    <property type="taxonomic scope" value="Bacteria"/>
</dbReference>
<dbReference type="OrthoDB" id="511752at2"/>